<comment type="catalytic activity">
    <reaction evidence="12 16">
        <text>N(6)-[(R)-dihydrolipoyl]-L-lysyl-[protein] + NAD(+) = N(6)-[(R)-lipoyl]-L-lysyl-[protein] + NADH + H(+)</text>
        <dbReference type="Rhea" id="RHEA:15045"/>
        <dbReference type="Rhea" id="RHEA-COMP:10474"/>
        <dbReference type="Rhea" id="RHEA-COMP:10475"/>
        <dbReference type="ChEBI" id="CHEBI:15378"/>
        <dbReference type="ChEBI" id="CHEBI:57540"/>
        <dbReference type="ChEBI" id="CHEBI:57945"/>
        <dbReference type="ChEBI" id="CHEBI:83099"/>
        <dbReference type="ChEBI" id="CHEBI:83100"/>
        <dbReference type="EC" id="1.8.1.4"/>
    </reaction>
</comment>
<feature type="binding site" evidence="14">
    <location>
        <position position="281"/>
    </location>
    <ligand>
        <name>NAD(+)</name>
        <dbReference type="ChEBI" id="CHEBI:57540"/>
    </ligand>
</feature>
<dbReference type="Gene3D" id="3.30.390.30">
    <property type="match status" value="1"/>
</dbReference>
<dbReference type="AlphaFoldDB" id="A0A078MFE4"/>
<evidence type="ECO:0000256" key="4">
    <source>
        <dbReference type="ARBA" id="ARBA00016961"/>
    </source>
</evidence>
<keyword evidence="9 14" id="KW-0520">NAD</keyword>
<evidence type="ECO:0000256" key="5">
    <source>
        <dbReference type="ARBA" id="ARBA00022490"/>
    </source>
</evidence>
<dbReference type="EC" id="1.8.1.4" evidence="3 16"/>
<evidence type="ECO:0000259" key="18">
    <source>
        <dbReference type="Pfam" id="PF07992"/>
    </source>
</evidence>
<dbReference type="PATRIC" id="fig|1461583.4.peg.2178"/>
<dbReference type="SUPFAM" id="SSF55424">
    <property type="entry name" value="FAD/NAD-linked reductases, dimerisation (C-terminal) domain"/>
    <property type="match status" value="1"/>
</dbReference>
<dbReference type="Pfam" id="PF02852">
    <property type="entry name" value="Pyr_redox_dim"/>
    <property type="match status" value="1"/>
</dbReference>
<protein>
    <recommendedName>
        <fullName evidence="4 16">Dihydrolipoyl dehydrogenase</fullName>
        <ecNumber evidence="3 16">1.8.1.4</ecNumber>
    </recommendedName>
</protein>
<dbReference type="HOGENOM" id="CLU_016755_0_3_9"/>
<reference evidence="19" key="1">
    <citation type="submission" date="2014-07" db="EMBL/GenBank/DDBJ databases">
        <authorList>
            <person name="Urmite Genomes Urmite Genomes"/>
        </authorList>
    </citation>
    <scope>NUCLEOTIDE SEQUENCE</scope>
    <source>
        <strain evidence="19">13S34_air</strain>
    </source>
</reference>
<evidence type="ECO:0000256" key="10">
    <source>
        <dbReference type="ARBA" id="ARBA00023157"/>
    </source>
</evidence>
<evidence type="ECO:0000256" key="14">
    <source>
        <dbReference type="PIRSR" id="PIRSR000350-3"/>
    </source>
</evidence>
<keyword evidence="14" id="KW-0547">Nucleotide-binding</keyword>
<evidence type="ECO:0000256" key="3">
    <source>
        <dbReference type="ARBA" id="ARBA00012608"/>
    </source>
</evidence>
<dbReference type="Gene3D" id="3.50.50.60">
    <property type="entry name" value="FAD/NAD(P)-binding domain"/>
    <property type="match status" value="2"/>
</dbReference>
<dbReference type="InterPro" id="IPR012999">
    <property type="entry name" value="Pyr_OxRdtase_I_AS"/>
</dbReference>
<dbReference type="GO" id="GO:0006103">
    <property type="term" value="P:2-oxoglutarate metabolic process"/>
    <property type="evidence" value="ECO:0007669"/>
    <property type="project" value="TreeGrafter"/>
</dbReference>
<dbReference type="InterPro" id="IPR050151">
    <property type="entry name" value="Class-I_Pyr_Nuc-Dis_Oxidored"/>
</dbReference>
<dbReference type="FunFam" id="3.30.390.30:FF:000001">
    <property type="entry name" value="Dihydrolipoyl dehydrogenase"/>
    <property type="match status" value="1"/>
</dbReference>
<evidence type="ECO:0000256" key="1">
    <source>
        <dbReference type="ARBA" id="ARBA00004496"/>
    </source>
</evidence>
<dbReference type="PROSITE" id="PS00076">
    <property type="entry name" value="PYRIDINE_REDOX_1"/>
    <property type="match status" value="1"/>
</dbReference>
<evidence type="ECO:0000256" key="12">
    <source>
        <dbReference type="ARBA" id="ARBA00049187"/>
    </source>
</evidence>
<evidence type="ECO:0000256" key="16">
    <source>
        <dbReference type="RuleBase" id="RU003692"/>
    </source>
</evidence>
<name>A0A078MFE4_9BACL</name>
<feature type="binding site" evidence="14">
    <location>
        <position position="115"/>
    </location>
    <ligand>
        <name>FAD</name>
        <dbReference type="ChEBI" id="CHEBI:57692"/>
    </ligand>
</feature>
<dbReference type="InterPro" id="IPR004099">
    <property type="entry name" value="Pyr_nucl-diS_OxRdtase_dimer"/>
</dbReference>
<dbReference type="InterPro" id="IPR036188">
    <property type="entry name" value="FAD/NAD-bd_sf"/>
</dbReference>
<dbReference type="InterPro" id="IPR023753">
    <property type="entry name" value="FAD/NAD-binding_dom"/>
</dbReference>
<evidence type="ECO:0000256" key="6">
    <source>
        <dbReference type="ARBA" id="ARBA00022630"/>
    </source>
</evidence>
<keyword evidence="11 16" id="KW-0676">Redox-active center</keyword>
<feature type="binding site" evidence="14">
    <location>
        <begin position="189"/>
        <end position="196"/>
    </location>
    <ligand>
        <name>NAD(+)</name>
        <dbReference type="ChEBI" id="CHEBI:57540"/>
    </ligand>
</feature>
<dbReference type="PRINTS" id="PR00411">
    <property type="entry name" value="PNDRDTASEI"/>
</dbReference>
<dbReference type="GO" id="GO:0004148">
    <property type="term" value="F:dihydrolipoyl dehydrogenase (NADH) activity"/>
    <property type="evidence" value="ECO:0007669"/>
    <property type="project" value="UniProtKB-EC"/>
</dbReference>
<evidence type="ECO:0000256" key="13">
    <source>
        <dbReference type="PIRSR" id="PIRSR000350-2"/>
    </source>
</evidence>
<evidence type="ECO:0000256" key="2">
    <source>
        <dbReference type="ARBA" id="ARBA00007532"/>
    </source>
</evidence>
<dbReference type="PANTHER" id="PTHR22912:SF217">
    <property type="entry name" value="DIHYDROLIPOYL DEHYDROGENASE"/>
    <property type="match status" value="1"/>
</dbReference>
<comment type="subcellular location">
    <subcellularLocation>
        <location evidence="1">Cytoplasm</location>
    </subcellularLocation>
</comment>
<dbReference type="InterPro" id="IPR016156">
    <property type="entry name" value="FAD/NAD-linked_Rdtase_dimer_sf"/>
</dbReference>
<dbReference type="GO" id="GO:0005737">
    <property type="term" value="C:cytoplasm"/>
    <property type="evidence" value="ECO:0007669"/>
    <property type="project" value="UniProtKB-SubCell"/>
</dbReference>
<feature type="disulfide bond" description="Redox-active" evidence="15">
    <location>
        <begin position="42"/>
        <end position="47"/>
    </location>
</feature>
<gene>
    <name evidence="19" type="primary">lpd</name>
    <name evidence="19" type="ORF">BN1050_02261</name>
</gene>
<sequence>MASEYDLVIIGGGAGGYVAAIRAAQYGLKTAIIEHVAMGGTCLHRGCIPSKAMLRSAEVYRTLREDAADFGVQTTGVTLHFERVQERKAAIVEQLFNGVRTLMKKGKIDVYEGFGRILGPSIFSPMPGTVSVEMADGTENQMLIPKNVIIATGTTPRVLAGIPVDGEVVVTSDHALNIRELPASIVIVGGGVIGVEWASMFIDFGVEVTVIEQGDRLLPLEDSEISTTLAKELTKRGVKIVTSATVKPDSFQRTDEGIAIMADVAGEMQSFTGERLFISIGRTGNVKDIGLQNTEIETEHDFIKVNKHYQTKESHIYAIGDVIGGVQLAHVASNEGVAAVEHIVKGENRYIDGLDIPRCIYSYPEAASIGYSEEQAREAGFTIKVGKFPFQGNGKALVYGDTVGFVKVIADEETNDLLGVHMVGPHVTDMISEASLAKVLDATPWEISLAIHPHPTLSEVFAEASMAVDNLAIHK</sequence>
<keyword evidence="7 14" id="KW-0274">FAD</keyword>
<comment type="miscellaneous">
    <text evidence="16">The active site is a redox-active disulfide bond.</text>
</comment>
<accession>A0A078MFE4</accession>
<keyword evidence="10" id="KW-1015">Disulfide bond</keyword>
<feature type="binding site" evidence="14">
    <location>
        <position position="212"/>
    </location>
    <ligand>
        <name>NAD(+)</name>
        <dbReference type="ChEBI" id="CHEBI:57540"/>
    </ligand>
</feature>
<evidence type="ECO:0000256" key="9">
    <source>
        <dbReference type="ARBA" id="ARBA00023027"/>
    </source>
</evidence>
<dbReference type="PIRSF" id="PIRSF000350">
    <property type="entry name" value="Mercury_reductase_MerA"/>
    <property type="match status" value="1"/>
</dbReference>
<evidence type="ECO:0000259" key="17">
    <source>
        <dbReference type="Pfam" id="PF02852"/>
    </source>
</evidence>
<evidence type="ECO:0000256" key="15">
    <source>
        <dbReference type="PIRSR" id="PIRSR000350-4"/>
    </source>
</evidence>
<dbReference type="Pfam" id="PF07992">
    <property type="entry name" value="Pyr_redox_2"/>
    <property type="match status" value="1"/>
</dbReference>
<feature type="domain" description="Pyridine nucleotide-disulphide oxidoreductase dimerisation" evidence="17">
    <location>
        <begin position="356"/>
        <end position="464"/>
    </location>
</feature>
<dbReference type="PRINTS" id="PR00368">
    <property type="entry name" value="FADPNR"/>
</dbReference>
<feature type="binding site" evidence="14">
    <location>
        <position position="51"/>
    </location>
    <ligand>
        <name>FAD</name>
        <dbReference type="ChEBI" id="CHEBI:57692"/>
    </ligand>
</feature>
<keyword evidence="5" id="KW-0963">Cytoplasm</keyword>
<organism evidence="19">
    <name type="scientific">Metalysinibacillus saudimassiliensis</name>
    <dbReference type="NCBI Taxonomy" id="1461583"/>
    <lineage>
        <taxon>Bacteria</taxon>
        <taxon>Bacillati</taxon>
        <taxon>Bacillota</taxon>
        <taxon>Bacilli</taxon>
        <taxon>Bacillales</taxon>
        <taxon>Caryophanaceae</taxon>
        <taxon>Metalysinibacillus</taxon>
    </lineage>
</organism>
<comment type="cofactor">
    <cofactor evidence="14 16">
        <name>FAD</name>
        <dbReference type="ChEBI" id="CHEBI:57692"/>
    </cofactor>
    <text evidence="14 16">Binds 1 FAD per subunit.</text>
</comment>
<dbReference type="GO" id="GO:0050660">
    <property type="term" value="F:flavin adenine dinucleotide binding"/>
    <property type="evidence" value="ECO:0007669"/>
    <property type="project" value="InterPro"/>
</dbReference>
<keyword evidence="6 16" id="KW-0285">Flavoprotein</keyword>
<dbReference type="SUPFAM" id="SSF51905">
    <property type="entry name" value="FAD/NAD(P)-binding domain"/>
    <property type="match status" value="1"/>
</dbReference>
<evidence type="ECO:0000313" key="19">
    <source>
        <dbReference type="EMBL" id="CEA05019.1"/>
    </source>
</evidence>
<comment type="similarity">
    <text evidence="2 16">Belongs to the class-I pyridine nucleotide-disulfide oxidoreductase family.</text>
</comment>
<dbReference type="InterPro" id="IPR001100">
    <property type="entry name" value="Pyr_nuc-diS_OxRdtase"/>
</dbReference>
<feature type="binding site" evidence="14">
    <location>
        <position position="321"/>
    </location>
    <ligand>
        <name>FAD</name>
        <dbReference type="ChEBI" id="CHEBI:57692"/>
    </ligand>
</feature>
<evidence type="ECO:0000256" key="8">
    <source>
        <dbReference type="ARBA" id="ARBA00023002"/>
    </source>
</evidence>
<dbReference type="InterPro" id="IPR006258">
    <property type="entry name" value="Lipoamide_DH"/>
</dbReference>
<dbReference type="EMBL" id="LN483076">
    <property type="protein sequence ID" value="CEA05019.1"/>
    <property type="molecule type" value="Genomic_DNA"/>
</dbReference>
<evidence type="ECO:0000256" key="11">
    <source>
        <dbReference type="ARBA" id="ARBA00023284"/>
    </source>
</evidence>
<proteinExistence type="inferred from homology"/>
<feature type="active site" description="Proton acceptor" evidence="13">
    <location>
        <position position="454"/>
    </location>
</feature>
<dbReference type="PANTHER" id="PTHR22912">
    <property type="entry name" value="DISULFIDE OXIDOREDUCTASE"/>
    <property type="match status" value="1"/>
</dbReference>
<dbReference type="NCBIfam" id="TIGR01350">
    <property type="entry name" value="lipoamide_DH"/>
    <property type="match status" value="1"/>
</dbReference>
<feature type="domain" description="FAD/NAD(P)-binding" evidence="18">
    <location>
        <begin position="5"/>
        <end position="336"/>
    </location>
</feature>
<keyword evidence="8 16" id="KW-0560">Oxidoreductase</keyword>
<evidence type="ECO:0000256" key="7">
    <source>
        <dbReference type="ARBA" id="ARBA00022827"/>
    </source>
</evidence>